<dbReference type="PRINTS" id="PR00080">
    <property type="entry name" value="SDRFAMILY"/>
</dbReference>
<dbReference type="Gene3D" id="3.40.50.720">
    <property type="entry name" value="NAD(P)-binding Rossmann-like Domain"/>
    <property type="match status" value="1"/>
</dbReference>
<evidence type="ECO:0000313" key="3">
    <source>
        <dbReference type="EMBL" id="BBY51558.1"/>
    </source>
</evidence>
<evidence type="ECO:0000256" key="2">
    <source>
        <dbReference type="ARBA" id="ARBA00023002"/>
    </source>
</evidence>
<geneLocation type="plasmid" evidence="4">
    <name>pjcm18538 dna</name>
</geneLocation>
<reference evidence="3 4" key="1">
    <citation type="journal article" date="2019" name="Emerg. Microbes Infect.">
        <title>Comprehensive subspecies identification of 175 nontuberculous mycobacteria species based on 7547 genomic profiles.</title>
        <authorList>
            <person name="Matsumoto Y."/>
            <person name="Kinjo T."/>
            <person name="Motooka D."/>
            <person name="Nabeya D."/>
            <person name="Jung N."/>
            <person name="Uechi K."/>
            <person name="Horii T."/>
            <person name="Iida T."/>
            <person name="Fujita J."/>
            <person name="Nakamura S."/>
        </authorList>
    </citation>
    <scope>NUCLEOTIDE SEQUENCE [LARGE SCALE GENOMIC DNA]</scope>
    <source>
        <strain evidence="3 4">JCM 18538</strain>
    </source>
</reference>
<dbReference type="GO" id="GO:0016616">
    <property type="term" value="F:oxidoreductase activity, acting on the CH-OH group of donors, NAD or NADP as acceptor"/>
    <property type="evidence" value="ECO:0007669"/>
    <property type="project" value="TreeGrafter"/>
</dbReference>
<gene>
    <name evidence="3" type="ORF">MARA_50260</name>
</gene>
<accession>A0A7I7S3Y1</accession>
<keyword evidence="4" id="KW-1185">Reference proteome</keyword>
<dbReference type="Proteomes" id="UP000467428">
    <property type="component" value="Chromosome"/>
</dbReference>
<proteinExistence type="inferred from homology"/>
<dbReference type="FunFam" id="3.40.50.720:FF:000084">
    <property type="entry name" value="Short-chain dehydrogenase reductase"/>
    <property type="match status" value="1"/>
</dbReference>
<dbReference type="PANTHER" id="PTHR42760:SF135">
    <property type="entry name" value="BLL7886 PROTEIN"/>
    <property type="match status" value="1"/>
</dbReference>
<keyword evidence="2" id="KW-0560">Oxidoreductase</keyword>
<name>A0A7I7S3Y1_9MYCO</name>
<dbReference type="PANTHER" id="PTHR42760">
    <property type="entry name" value="SHORT-CHAIN DEHYDROGENASES/REDUCTASES FAMILY MEMBER"/>
    <property type="match status" value="1"/>
</dbReference>
<dbReference type="PRINTS" id="PR00081">
    <property type="entry name" value="GDHRDH"/>
</dbReference>
<dbReference type="InterPro" id="IPR036291">
    <property type="entry name" value="NAD(P)-bd_dom_sf"/>
</dbReference>
<organism evidence="3 4">
    <name type="scientific">Mycolicibacterium arabiense</name>
    <dbReference type="NCBI Taxonomy" id="1286181"/>
    <lineage>
        <taxon>Bacteria</taxon>
        <taxon>Bacillati</taxon>
        <taxon>Actinomycetota</taxon>
        <taxon>Actinomycetes</taxon>
        <taxon>Mycobacteriales</taxon>
        <taxon>Mycobacteriaceae</taxon>
        <taxon>Mycolicibacterium</taxon>
    </lineage>
</organism>
<sequence>MLRFHGHHHEKGTDMNNTPRVALITGASQGIGGGLVAGYRKLGYAVAAVSRNIAESDDPMVLAIPGDVSDPGVGQRIVDATLARFGRIDTVVNNAGIFIPKPFTEYTDEDFDAITGVNLRGFFEVSRAAVAAMLNQGNGGHVVSISTTLVEHANSNVPSTLASLTKGGVNAATRALAVEYATRGIRSNAVALGIIRTPMHDPSEYDALAALHPVGRIGEIDDVVDAVLYLENANFVTGEILHVDGGQSAGH</sequence>
<evidence type="ECO:0000256" key="1">
    <source>
        <dbReference type="ARBA" id="ARBA00006484"/>
    </source>
</evidence>
<dbReference type="CDD" id="cd05233">
    <property type="entry name" value="SDR_c"/>
    <property type="match status" value="1"/>
</dbReference>
<protein>
    <submittedName>
        <fullName evidence="3">3-oxoacyl-ACP reductase</fullName>
    </submittedName>
</protein>
<dbReference type="GO" id="GO:0030497">
    <property type="term" value="P:fatty acid elongation"/>
    <property type="evidence" value="ECO:0007669"/>
    <property type="project" value="TreeGrafter"/>
</dbReference>
<comment type="similarity">
    <text evidence="1">Belongs to the short-chain dehydrogenases/reductases (SDR) family.</text>
</comment>
<dbReference type="Pfam" id="PF13561">
    <property type="entry name" value="adh_short_C2"/>
    <property type="match status" value="1"/>
</dbReference>
<dbReference type="AlphaFoldDB" id="A0A7I7S3Y1"/>
<dbReference type="KEGG" id="marz:MARA_50260"/>
<dbReference type="InterPro" id="IPR002347">
    <property type="entry name" value="SDR_fam"/>
</dbReference>
<evidence type="ECO:0000313" key="4">
    <source>
        <dbReference type="Proteomes" id="UP000467428"/>
    </source>
</evidence>
<dbReference type="SUPFAM" id="SSF51735">
    <property type="entry name" value="NAD(P)-binding Rossmann-fold domains"/>
    <property type="match status" value="1"/>
</dbReference>
<dbReference type="EMBL" id="AP022593">
    <property type="protein sequence ID" value="BBY51558.1"/>
    <property type="molecule type" value="Genomic_DNA"/>
</dbReference>